<dbReference type="EMBL" id="FUEG01000015">
    <property type="protein sequence ID" value="SJL11733.1"/>
    <property type="molecule type" value="Genomic_DNA"/>
</dbReference>
<evidence type="ECO:0000313" key="2">
    <source>
        <dbReference type="Proteomes" id="UP000219338"/>
    </source>
</evidence>
<accession>A0A284RSJ5</accession>
<protein>
    <submittedName>
        <fullName evidence="1">Uncharacterized protein</fullName>
    </submittedName>
</protein>
<organism evidence="1 2">
    <name type="scientific">Armillaria ostoyae</name>
    <name type="common">Armillaria root rot fungus</name>
    <dbReference type="NCBI Taxonomy" id="47428"/>
    <lineage>
        <taxon>Eukaryota</taxon>
        <taxon>Fungi</taxon>
        <taxon>Dikarya</taxon>
        <taxon>Basidiomycota</taxon>
        <taxon>Agaricomycotina</taxon>
        <taxon>Agaricomycetes</taxon>
        <taxon>Agaricomycetidae</taxon>
        <taxon>Agaricales</taxon>
        <taxon>Marasmiineae</taxon>
        <taxon>Physalacriaceae</taxon>
        <taxon>Armillaria</taxon>
    </lineage>
</organism>
<dbReference type="Proteomes" id="UP000219338">
    <property type="component" value="Unassembled WGS sequence"/>
</dbReference>
<keyword evidence="2" id="KW-1185">Reference proteome</keyword>
<dbReference type="AlphaFoldDB" id="A0A284RSJ5"/>
<proteinExistence type="predicted"/>
<gene>
    <name evidence="1" type="ORF">ARMOST_15141</name>
</gene>
<evidence type="ECO:0000313" key="1">
    <source>
        <dbReference type="EMBL" id="SJL11733.1"/>
    </source>
</evidence>
<dbReference type="OrthoDB" id="10421726at2759"/>
<reference evidence="2" key="1">
    <citation type="journal article" date="2017" name="Nat. Ecol. Evol.">
        <title>Genome expansion and lineage-specific genetic innovations in the forest pathogenic fungi Armillaria.</title>
        <authorList>
            <person name="Sipos G."/>
            <person name="Prasanna A.N."/>
            <person name="Walter M.C."/>
            <person name="O'Connor E."/>
            <person name="Balint B."/>
            <person name="Krizsan K."/>
            <person name="Kiss B."/>
            <person name="Hess J."/>
            <person name="Varga T."/>
            <person name="Slot J."/>
            <person name="Riley R."/>
            <person name="Boka B."/>
            <person name="Rigling D."/>
            <person name="Barry K."/>
            <person name="Lee J."/>
            <person name="Mihaltcheva S."/>
            <person name="LaButti K."/>
            <person name="Lipzen A."/>
            <person name="Waldron R."/>
            <person name="Moloney N.M."/>
            <person name="Sperisen C."/>
            <person name="Kredics L."/>
            <person name="Vagvoelgyi C."/>
            <person name="Patrignani A."/>
            <person name="Fitzpatrick D."/>
            <person name="Nagy I."/>
            <person name="Doyle S."/>
            <person name="Anderson J.B."/>
            <person name="Grigoriev I.V."/>
            <person name="Gueldener U."/>
            <person name="Muensterkoetter M."/>
            <person name="Nagy L.G."/>
        </authorList>
    </citation>
    <scope>NUCLEOTIDE SEQUENCE [LARGE SCALE GENOMIC DNA]</scope>
    <source>
        <strain evidence="2">C18/9</strain>
    </source>
</reference>
<name>A0A284RSJ5_ARMOS</name>
<sequence>MRILIEASETKTTRVESSTLPDAGREIQIRSADALVPIVWINTIPFLGRVFGLGLRTVHFDQIEEQKNNPTMKYRLVYSYRGDYQRKHYYLRARAMPYAKEREAAGNQETFKPQEHGLANVMLGGIIRLPCEEYIFVQALSLELAMALPINREVQSSLHCDAFVGTLEKKCGKWTHLTRTASLRLERYLDIKSMMEEDVEWFS</sequence>